<dbReference type="Proteomes" id="UP000192815">
    <property type="component" value="Unassembled WGS sequence"/>
</dbReference>
<dbReference type="AlphaFoldDB" id="A0A1X0NCE9"/>
<evidence type="ECO:0000259" key="2">
    <source>
        <dbReference type="Pfam" id="PF20441"/>
    </source>
</evidence>
<feature type="domain" description="Terminase large subunit-like ATPase" evidence="1">
    <location>
        <begin position="88"/>
        <end position="257"/>
    </location>
</feature>
<comment type="caution">
    <text evidence="3">The sequence shown here is derived from an EMBL/GenBank/DDBJ whole genome shotgun (WGS) entry which is preliminary data.</text>
</comment>
<accession>A0A1X0NCE9</accession>
<dbReference type="PANTHER" id="PTHR41287">
    <property type="match status" value="1"/>
</dbReference>
<dbReference type="InterPro" id="IPR046462">
    <property type="entry name" value="TerL_nuclease"/>
</dbReference>
<dbReference type="InterPro" id="IPR046461">
    <property type="entry name" value="TerL_ATPase"/>
</dbReference>
<dbReference type="Gene3D" id="3.40.50.300">
    <property type="entry name" value="P-loop containing nucleotide triphosphate hydrolases"/>
    <property type="match status" value="1"/>
</dbReference>
<dbReference type="OrthoDB" id="9760250at2"/>
<dbReference type="Pfam" id="PF03354">
    <property type="entry name" value="TerL_ATPase"/>
    <property type="match status" value="1"/>
</dbReference>
<dbReference type="InterPro" id="IPR027417">
    <property type="entry name" value="P-loop_NTPase"/>
</dbReference>
<evidence type="ECO:0000313" key="3">
    <source>
        <dbReference type="EMBL" id="ORC61356.1"/>
    </source>
</evidence>
<dbReference type="InterPro" id="IPR005021">
    <property type="entry name" value="Terminase_largesu-like"/>
</dbReference>
<organism evidence="3 4">
    <name type="scientific">Pseudomonas floridensis</name>
    <dbReference type="NCBI Taxonomy" id="1958950"/>
    <lineage>
        <taxon>Bacteria</taxon>
        <taxon>Pseudomonadati</taxon>
        <taxon>Pseudomonadota</taxon>
        <taxon>Gammaproteobacteria</taxon>
        <taxon>Pseudomonadales</taxon>
        <taxon>Pseudomonadaceae</taxon>
        <taxon>Pseudomonas</taxon>
    </lineage>
</organism>
<name>A0A1X0NCE9_9PSED</name>
<dbReference type="Pfam" id="PF20441">
    <property type="entry name" value="TerL_nuclease"/>
    <property type="match status" value="2"/>
</dbReference>
<gene>
    <name evidence="3" type="ORF">BZK31_03345</name>
</gene>
<feature type="domain" description="Terminase large subunit-like endonuclease" evidence="2">
    <location>
        <begin position="270"/>
        <end position="508"/>
    </location>
</feature>
<evidence type="ECO:0000259" key="1">
    <source>
        <dbReference type="Pfam" id="PF03354"/>
    </source>
</evidence>
<feature type="domain" description="Terminase large subunit-like endonuclease" evidence="2">
    <location>
        <begin position="531"/>
        <end position="580"/>
    </location>
</feature>
<keyword evidence="4" id="KW-1185">Reference proteome</keyword>
<dbReference type="GO" id="GO:0004519">
    <property type="term" value="F:endonuclease activity"/>
    <property type="evidence" value="ECO:0007669"/>
    <property type="project" value="InterPro"/>
</dbReference>
<reference evidence="4" key="1">
    <citation type="submission" date="2017-02" db="EMBL/GenBank/DDBJ databases">
        <title>Pseudomonas floridae sp. nov., a novel pathogenic bacterial species isolated from tomato.</title>
        <authorList>
            <person name="Timilsina S."/>
            <person name="Vallad G.E."/>
            <person name="Jones J.B."/>
        </authorList>
    </citation>
    <scope>NUCLEOTIDE SEQUENCE [LARGE SCALE GENOMIC DNA]</scope>
    <source>
        <strain evidence="4">GEV388</strain>
    </source>
</reference>
<dbReference type="PANTHER" id="PTHR41287:SF1">
    <property type="entry name" value="PROTEIN YMFN"/>
    <property type="match status" value="1"/>
</dbReference>
<sequence>MSHETPPPSTSVDEDRATEFARAVVSKQLVAGPDVRRAARRHLRDLRQGPKRGLRWDLAAAQFAIGFFEDVLCLNGGEFEGKPFVLAPWQSFVVGSLFGWKREDGYRRFRTAFIETAKGSGKSPLAAGIGLLGLVADNESRAEVYAAATKRDQAMVLFRDAVAMVKQSPSLTDRIEMSGRNEKIWNLFYSNTDSFFKPISADEGQSGPRPHVALLDEIHEHRNDTVVNMVRAGTKSRRQALIVMITNSGSDKNTVCWAHHEMGVRVCKGEIENDSFFAFICSLDKGDDPFKDEACWAKVNPSLDFIQEGQTDGIPGRQYLREQVEDARGMPSKEATTRRLNFCEWTQATSPWISWDIWSEAGERVPMSMLRNRPSVGGLDLSSTTDLTAFVLLFYPTYEDPHWRLLPYFWIPDFQLDERERRDKVPYSVWISSRDLETTPGRAISKLHVLRRMQTICDYFDVRSIAFDRWRIEDLMQLMDEHGVTLPPLVKFGQGFQSMGPAVDEFERRLLGIKAAADPDAGEQVTTETVETLRHDCNPVMTWCAGNAVITADGANNRKADKAKATGRIDGVVAAIMATGISGSGKVTGGTSIYDEGAGI</sequence>
<dbReference type="STRING" id="1958950.BZK31_03345"/>
<evidence type="ECO:0000313" key="4">
    <source>
        <dbReference type="Proteomes" id="UP000192815"/>
    </source>
</evidence>
<dbReference type="RefSeq" id="WP_083181244.1">
    <property type="nucleotide sequence ID" value="NZ_CBCRZR010000003.1"/>
</dbReference>
<dbReference type="EMBL" id="MUIO01000010">
    <property type="protein sequence ID" value="ORC61356.1"/>
    <property type="molecule type" value="Genomic_DNA"/>
</dbReference>
<protein>
    <submittedName>
        <fullName evidence="3">Terminase</fullName>
    </submittedName>
</protein>
<proteinExistence type="predicted"/>